<keyword evidence="7" id="KW-1185">Reference proteome</keyword>
<evidence type="ECO:0000313" key="7">
    <source>
        <dbReference type="Proteomes" id="UP000776164"/>
    </source>
</evidence>
<reference evidence="6 7" key="1">
    <citation type="submission" date="2021-01" db="EMBL/GenBank/DDBJ databases">
        <title>Sequencing the genomes of 1000 actinobacteria strains.</title>
        <authorList>
            <person name="Klenk H.-P."/>
        </authorList>
    </citation>
    <scope>NUCLEOTIDE SEQUENCE [LARGE SCALE GENOMIC DNA]</scope>
    <source>
        <strain evidence="6 7">DSM 13057</strain>
    </source>
</reference>
<protein>
    <submittedName>
        <fullName evidence="6">DNA-binding transcriptional LysR family regulator</fullName>
    </submittedName>
</protein>
<dbReference type="InterPro" id="IPR036390">
    <property type="entry name" value="WH_DNA-bd_sf"/>
</dbReference>
<dbReference type="CDD" id="cd00090">
    <property type="entry name" value="HTH_ARSR"/>
    <property type="match status" value="1"/>
</dbReference>
<dbReference type="InterPro" id="IPR005119">
    <property type="entry name" value="LysR_subst-bd"/>
</dbReference>
<sequence length="315" mass="33953">MDVRRLELLRELAERGSITEVAKATHRTPSAVSQQLRVLEREAGLPLTEKAGRGIVLTDAGRALARSAADVAVAIERADALWDEFRHDPTGEVSLATFPTGGQMMLPGVLHRLARQSGLTLHANDRDPISEAFPELTNDFDIVIAHAPTRPPSMWLGRGLSIVHLMTEPLDVALPFGHPLDSAASVTPADLIGEQWIGVPWGYPFERTLYDISAAAGAPVNIVQRFADTRVTEALVSAGLGVAILPRYTAGGAYLTSSAMSQRISLKPLSGVRAERHIYALMRPDRAERLAVRTVVDALRAESDAITEANPTTAP</sequence>
<comment type="similarity">
    <text evidence="1">Belongs to the LysR transcriptional regulatory family.</text>
</comment>
<evidence type="ECO:0000256" key="3">
    <source>
        <dbReference type="ARBA" id="ARBA00023125"/>
    </source>
</evidence>
<comment type="caution">
    <text evidence="6">The sequence shown here is derived from an EMBL/GenBank/DDBJ whole genome shotgun (WGS) entry which is preliminary data.</text>
</comment>
<keyword evidence="2" id="KW-0805">Transcription regulation</keyword>
<evidence type="ECO:0000259" key="5">
    <source>
        <dbReference type="PROSITE" id="PS50931"/>
    </source>
</evidence>
<dbReference type="RefSeq" id="WP_205110045.1">
    <property type="nucleotide sequence ID" value="NZ_BAAAHT010000003.1"/>
</dbReference>
<dbReference type="Pfam" id="PF00126">
    <property type="entry name" value="HTH_1"/>
    <property type="match status" value="1"/>
</dbReference>
<dbReference type="InterPro" id="IPR000847">
    <property type="entry name" value="LysR_HTH_N"/>
</dbReference>
<proteinExistence type="inferred from homology"/>
<dbReference type="Pfam" id="PF03466">
    <property type="entry name" value="LysR_substrate"/>
    <property type="match status" value="1"/>
</dbReference>
<dbReference type="PANTHER" id="PTHR30346">
    <property type="entry name" value="TRANSCRIPTIONAL DUAL REGULATOR HCAR-RELATED"/>
    <property type="match status" value="1"/>
</dbReference>
<accession>A0ABS2L768</accession>
<dbReference type="EMBL" id="JAFBBU010000001">
    <property type="protein sequence ID" value="MBM7472947.1"/>
    <property type="molecule type" value="Genomic_DNA"/>
</dbReference>
<keyword evidence="3 6" id="KW-0238">DNA-binding</keyword>
<dbReference type="Gene3D" id="3.40.190.10">
    <property type="entry name" value="Periplasmic binding protein-like II"/>
    <property type="match status" value="2"/>
</dbReference>
<dbReference type="InterPro" id="IPR036388">
    <property type="entry name" value="WH-like_DNA-bd_sf"/>
</dbReference>
<keyword evidence="4" id="KW-0804">Transcription</keyword>
<gene>
    <name evidence="6" type="ORF">JOE66_002581</name>
</gene>
<dbReference type="PANTHER" id="PTHR30346:SF29">
    <property type="entry name" value="LYSR SUBSTRATE-BINDING"/>
    <property type="match status" value="1"/>
</dbReference>
<evidence type="ECO:0000256" key="4">
    <source>
        <dbReference type="ARBA" id="ARBA00023163"/>
    </source>
</evidence>
<evidence type="ECO:0000256" key="1">
    <source>
        <dbReference type="ARBA" id="ARBA00009437"/>
    </source>
</evidence>
<dbReference type="Proteomes" id="UP000776164">
    <property type="component" value="Unassembled WGS sequence"/>
</dbReference>
<dbReference type="GO" id="GO:0003677">
    <property type="term" value="F:DNA binding"/>
    <property type="evidence" value="ECO:0007669"/>
    <property type="project" value="UniProtKB-KW"/>
</dbReference>
<dbReference type="SUPFAM" id="SSF46785">
    <property type="entry name" value="Winged helix' DNA-binding domain"/>
    <property type="match status" value="1"/>
</dbReference>
<name>A0ABS2L768_9MICO</name>
<feature type="domain" description="HTH lysR-type" evidence="5">
    <location>
        <begin position="1"/>
        <end position="58"/>
    </location>
</feature>
<dbReference type="InterPro" id="IPR011991">
    <property type="entry name" value="ArsR-like_HTH"/>
</dbReference>
<evidence type="ECO:0000256" key="2">
    <source>
        <dbReference type="ARBA" id="ARBA00023015"/>
    </source>
</evidence>
<dbReference type="SUPFAM" id="SSF53850">
    <property type="entry name" value="Periplasmic binding protein-like II"/>
    <property type="match status" value="1"/>
</dbReference>
<dbReference type="PROSITE" id="PS50931">
    <property type="entry name" value="HTH_LYSR"/>
    <property type="match status" value="1"/>
</dbReference>
<evidence type="ECO:0000313" key="6">
    <source>
        <dbReference type="EMBL" id="MBM7472947.1"/>
    </source>
</evidence>
<dbReference type="Gene3D" id="1.10.10.10">
    <property type="entry name" value="Winged helix-like DNA-binding domain superfamily/Winged helix DNA-binding domain"/>
    <property type="match status" value="1"/>
</dbReference>
<organism evidence="6 7">
    <name type="scientific">Subtercola frigoramans</name>
    <dbReference type="NCBI Taxonomy" id="120298"/>
    <lineage>
        <taxon>Bacteria</taxon>
        <taxon>Bacillati</taxon>
        <taxon>Actinomycetota</taxon>
        <taxon>Actinomycetes</taxon>
        <taxon>Micrococcales</taxon>
        <taxon>Microbacteriaceae</taxon>
        <taxon>Subtercola</taxon>
    </lineage>
</organism>